<dbReference type="InterPro" id="IPR049790">
    <property type="entry name" value="Rv3655c/TadE"/>
</dbReference>
<gene>
    <name evidence="1" type="ORF">GCM10007304_36530</name>
</gene>
<sequence>MTVEAALAISSIIAVVVLCLGAVSTVTAHIRCVDAAREAARLAARGDTASATAAAAAVAPRDARIDIRDDGTRVIARVVASSPFPSMDVTAEAVAVKELPDAGR</sequence>
<reference evidence="1" key="2">
    <citation type="submission" date="2020-09" db="EMBL/GenBank/DDBJ databases">
        <authorList>
            <person name="Sun Q."/>
            <person name="Sedlacek I."/>
        </authorList>
    </citation>
    <scope>NUCLEOTIDE SEQUENCE</scope>
    <source>
        <strain evidence="1">CCM 7905</strain>
    </source>
</reference>
<protein>
    <recommendedName>
        <fullName evidence="3">Pilus biosynthesis protein TadE</fullName>
    </recommendedName>
</protein>
<reference evidence="1" key="1">
    <citation type="journal article" date="2014" name="Int. J. Syst. Evol. Microbiol.">
        <title>Complete genome sequence of Corynebacterium casei LMG S-19264T (=DSM 44701T), isolated from a smear-ripened cheese.</title>
        <authorList>
            <consortium name="US DOE Joint Genome Institute (JGI-PGF)"/>
            <person name="Walter F."/>
            <person name="Albersmeier A."/>
            <person name="Kalinowski J."/>
            <person name="Ruckert C."/>
        </authorList>
    </citation>
    <scope>NUCLEOTIDE SEQUENCE</scope>
    <source>
        <strain evidence="1">CCM 7905</strain>
    </source>
</reference>
<proteinExistence type="predicted"/>
<name>A0A917G2I2_9NOCA</name>
<dbReference type="AlphaFoldDB" id="A0A917G2I2"/>
<evidence type="ECO:0000313" key="1">
    <source>
        <dbReference type="EMBL" id="GGG19306.1"/>
    </source>
</evidence>
<dbReference type="RefSeq" id="WP_188546328.1">
    <property type="nucleotide sequence ID" value="NZ_BMCU01000004.1"/>
</dbReference>
<comment type="caution">
    <text evidence="1">The sequence shown here is derived from an EMBL/GenBank/DDBJ whole genome shotgun (WGS) entry which is preliminary data.</text>
</comment>
<dbReference type="NCBIfam" id="NF041390">
    <property type="entry name" value="TadE_Rv3655c"/>
    <property type="match status" value="1"/>
</dbReference>
<evidence type="ECO:0008006" key="3">
    <source>
        <dbReference type="Google" id="ProtNLM"/>
    </source>
</evidence>
<organism evidence="1 2">
    <name type="scientific">Rhodococcoides trifolii</name>
    <dbReference type="NCBI Taxonomy" id="908250"/>
    <lineage>
        <taxon>Bacteria</taxon>
        <taxon>Bacillati</taxon>
        <taxon>Actinomycetota</taxon>
        <taxon>Actinomycetes</taxon>
        <taxon>Mycobacteriales</taxon>
        <taxon>Nocardiaceae</taxon>
        <taxon>Rhodococcoides</taxon>
    </lineage>
</organism>
<dbReference type="Proteomes" id="UP000654257">
    <property type="component" value="Unassembled WGS sequence"/>
</dbReference>
<accession>A0A917G2I2</accession>
<dbReference type="EMBL" id="BMCU01000004">
    <property type="protein sequence ID" value="GGG19306.1"/>
    <property type="molecule type" value="Genomic_DNA"/>
</dbReference>
<evidence type="ECO:0000313" key="2">
    <source>
        <dbReference type="Proteomes" id="UP000654257"/>
    </source>
</evidence>
<keyword evidence="2" id="KW-1185">Reference proteome</keyword>